<accession>A0A0V1IK92</accession>
<organism evidence="1 2">
    <name type="scientific">Trichinella pseudospiralis</name>
    <name type="common">Parasitic roundworm</name>
    <dbReference type="NCBI Taxonomy" id="6337"/>
    <lineage>
        <taxon>Eukaryota</taxon>
        <taxon>Metazoa</taxon>
        <taxon>Ecdysozoa</taxon>
        <taxon>Nematoda</taxon>
        <taxon>Enoplea</taxon>
        <taxon>Dorylaimia</taxon>
        <taxon>Trichinellida</taxon>
        <taxon>Trichinellidae</taxon>
        <taxon>Trichinella</taxon>
    </lineage>
</organism>
<dbReference type="EMBL" id="JYDS01000170">
    <property type="protein sequence ID" value="KRZ22549.1"/>
    <property type="molecule type" value="Genomic_DNA"/>
</dbReference>
<dbReference type="Proteomes" id="UP000054805">
    <property type="component" value="Unassembled WGS sequence"/>
</dbReference>
<gene>
    <name evidence="1" type="ORF">T4B_4653</name>
</gene>
<evidence type="ECO:0000313" key="2">
    <source>
        <dbReference type="Proteomes" id="UP000054805"/>
    </source>
</evidence>
<dbReference type="AlphaFoldDB" id="A0A0V1IK92"/>
<name>A0A0V1IK92_TRIPS</name>
<keyword evidence="2" id="KW-1185">Reference proteome</keyword>
<protein>
    <submittedName>
        <fullName evidence="1">Uncharacterized protein</fullName>
    </submittedName>
</protein>
<evidence type="ECO:0000313" key="1">
    <source>
        <dbReference type="EMBL" id="KRZ22549.1"/>
    </source>
</evidence>
<comment type="caution">
    <text evidence="1">The sequence shown here is derived from an EMBL/GenBank/DDBJ whole genome shotgun (WGS) entry which is preliminary data.</text>
</comment>
<proteinExistence type="predicted"/>
<sequence>MLRYCIYFLLYKTTNITLRVTTVDASAVVVNDIYQMQAYFKNYISPEHLCDMNIYICGELF</sequence>
<reference evidence="1 2" key="1">
    <citation type="submission" date="2015-01" db="EMBL/GenBank/DDBJ databases">
        <title>Evolution of Trichinella species and genotypes.</title>
        <authorList>
            <person name="Korhonen P.K."/>
            <person name="Edoardo P."/>
            <person name="Giuseppe L.R."/>
            <person name="Gasser R.B."/>
        </authorList>
    </citation>
    <scope>NUCLEOTIDE SEQUENCE [LARGE SCALE GENOMIC DNA]</scope>
    <source>
        <strain evidence="1">ISS588</strain>
    </source>
</reference>